<keyword evidence="2" id="KW-0378">Hydrolase</keyword>
<dbReference type="InterPro" id="IPR029058">
    <property type="entry name" value="AB_hydrolase_fold"/>
</dbReference>
<dbReference type="KEGG" id="tta:Theth_0418"/>
<accession>F7YW26</accession>
<dbReference type="AlphaFoldDB" id="F7YW26"/>
<sequence precursor="true">MKKFLLLLIIALVETKLFDCDVLIAKYGNKKLDRSVYSFEIVDGIKIAYRRIGQGELLVLIHGFMGNSSNFEVIFEKLSKDFTVVAIDLPGFGLSEKDPLKPLSKRYLASVVSSLVDKLGFSSCSVLGHSMGGEVAMWVALDKPSTVKKLILVNSTGKVEESTSYPNLLGIPFFQIFARLVFFNYWFLKKTWLDMLVVKENFDEEYFLKNYSLMYRTPHKVIENLAKNSDTQLLIQKIEQITTPTLIIWGDRDFLVPLENALWFLEKIKNSKLLVINEAGHLPFIDKPEQFANSVRSFLLEE</sequence>
<dbReference type="PANTHER" id="PTHR43798">
    <property type="entry name" value="MONOACYLGLYCEROL LIPASE"/>
    <property type="match status" value="1"/>
</dbReference>
<organism evidence="2 3">
    <name type="scientific">Pseudothermotoga thermarum DSM 5069</name>
    <dbReference type="NCBI Taxonomy" id="688269"/>
    <lineage>
        <taxon>Bacteria</taxon>
        <taxon>Thermotogati</taxon>
        <taxon>Thermotogota</taxon>
        <taxon>Thermotogae</taxon>
        <taxon>Thermotogales</taxon>
        <taxon>Thermotogaceae</taxon>
        <taxon>Pseudothermotoga</taxon>
    </lineage>
</organism>
<dbReference type="HOGENOM" id="CLU_020336_13_2_0"/>
<reference evidence="2 3" key="1">
    <citation type="submission" date="2010-11" db="EMBL/GenBank/DDBJ databases">
        <title>The complete genome of Thermotoga thermarum DSM 5069.</title>
        <authorList>
            <consortium name="US DOE Joint Genome Institute (JGI-PGF)"/>
            <person name="Lucas S."/>
            <person name="Copeland A."/>
            <person name="Lapidus A."/>
            <person name="Bruce D."/>
            <person name="Goodwin L."/>
            <person name="Pitluck S."/>
            <person name="Kyrpides N."/>
            <person name="Mavromatis K."/>
            <person name="Ivanova N."/>
            <person name="Zeytun A."/>
            <person name="Brettin T."/>
            <person name="Detter J.C."/>
            <person name="Tapia R."/>
            <person name="Han C."/>
            <person name="Land M."/>
            <person name="Hauser L."/>
            <person name="Markowitz V."/>
            <person name="Cheng J.-F."/>
            <person name="Hugenholtz P."/>
            <person name="Woyke T."/>
            <person name="Wu D."/>
            <person name="Spring S."/>
            <person name="Schroeder M."/>
            <person name="Brambilla E."/>
            <person name="Klenk H.-P."/>
            <person name="Eisen J.A."/>
        </authorList>
    </citation>
    <scope>NUCLEOTIDE SEQUENCE [LARGE SCALE GENOMIC DNA]</scope>
    <source>
        <strain evidence="2 3">DSM 5069</strain>
    </source>
</reference>
<dbReference type="OrthoDB" id="252464at2"/>
<proteinExistence type="predicted"/>
<dbReference type="STRING" id="688269.Theth_0418"/>
<keyword evidence="3" id="KW-1185">Reference proteome</keyword>
<dbReference type="SMR" id="F7YW26"/>
<gene>
    <name evidence="2" type="ORF">Theth_0418</name>
</gene>
<name>F7YW26_9THEM</name>
<dbReference type="Gene3D" id="3.40.50.1820">
    <property type="entry name" value="alpha/beta hydrolase"/>
    <property type="match status" value="1"/>
</dbReference>
<protein>
    <submittedName>
        <fullName evidence="2">Alpha/beta hydrolase fold protein</fullName>
    </submittedName>
</protein>
<evidence type="ECO:0000313" key="3">
    <source>
        <dbReference type="Proteomes" id="UP000006804"/>
    </source>
</evidence>
<dbReference type="InterPro" id="IPR000073">
    <property type="entry name" value="AB_hydrolase_1"/>
</dbReference>
<dbReference type="RefSeq" id="WP_013931736.1">
    <property type="nucleotide sequence ID" value="NC_015707.1"/>
</dbReference>
<dbReference type="PANTHER" id="PTHR43798:SF33">
    <property type="entry name" value="HYDROLASE, PUTATIVE (AFU_ORTHOLOGUE AFUA_2G14860)-RELATED"/>
    <property type="match status" value="1"/>
</dbReference>
<evidence type="ECO:0000313" key="2">
    <source>
        <dbReference type="EMBL" id="AEH50513.1"/>
    </source>
</evidence>
<dbReference type="PATRIC" id="fig|688269.3.peg.430"/>
<dbReference type="PRINTS" id="PR00111">
    <property type="entry name" value="ABHYDROLASE"/>
</dbReference>
<dbReference type="InterPro" id="IPR050266">
    <property type="entry name" value="AB_hydrolase_sf"/>
</dbReference>
<dbReference type="SUPFAM" id="SSF53474">
    <property type="entry name" value="alpha/beta-Hydrolases"/>
    <property type="match status" value="1"/>
</dbReference>
<dbReference type="PRINTS" id="PR00412">
    <property type="entry name" value="EPOXHYDRLASE"/>
</dbReference>
<dbReference type="InterPro" id="IPR000639">
    <property type="entry name" value="Epox_hydrolase-like"/>
</dbReference>
<dbReference type="EMBL" id="CP002351">
    <property type="protein sequence ID" value="AEH50513.1"/>
    <property type="molecule type" value="Genomic_DNA"/>
</dbReference>
<evidence type="ECO:0000259" key="1">
    <source>
        <dbReference type="Pfam" id="PF00561"/>
    </source>
</evidence>
<dbReference type="GO" id="GO:0016787">
    <property type="term" value="F:hydrolase activity"/>
    <property type="evidence" value="ECO:0007669"/>
    <property type="project" value="UniProtKB-KW"/>
</dbReference>
<dbReference type="eggNOG" id="COG0596">
    <property type="taxonomic scope" value="Bacteria"/>
</dbReference>
<dbReference type="Proteomes" id="UP000006804">
    <property type="component" value="Chromosome"/>
</dbReference>
<feature type="domain" description="AB hydrolase-1" evidence="1">
    <location>
        <begin position="57"/>
        <end position="288"/>
    </location>
</feature>
<dbReference type="Pfam" id="PF00561">
    <property type="entry name" value="Abhydrolase_1"/>
    <property type="match status" value="1"/>
</dbReference>
<dbReference type="GO" id="GO:0016020">
    <property type="term" value="C:membrane"/>
    <property type="evidence" value="ECO:0007669"/>
    <property type="project" value="TreeGrafter"/>
</dbReference>